<dbReference type="Proteomes" id="UP000827872">
    <property type="component" value="Linkage Group LG17"/>
</dbReference>
<organism evidence="1 2">
    <name type="scientific">Sphaerodactylus townsendi</name>
    <dbReference type="NCBI Taxonomy" id="933632"/>
    <lineage>
        <taxon>Eukaryota</taxon>
        <taxon>Metazoa</taxon>
        <taxon>Chordata</taxon>
        <taxon>Craniata</taxon>
        <taxon>Vertebrata</taxon>
        <taxon>Euteleostomi</taxon>
        <taxon>Lepidosauria</taxon>
        <taxon>Squamata</taxon>
        <taxon>Bifurcata</taxon>
        <taxon>Gekkota</taxon>
        <taxon>Sphaerodactylidae</taxon>
        <taxon>Sphaerodactylus</taxon>
    </lineage>
</organism>
<comment type="caution">
    <text evidence="1">The sequence shown here is derived from an EMBL/GenBank/DDBJ whole genome shotgun (WGS) entry which is preliminary data.</text>
</comment>
<reference evidence="1" key="1">
    <citation type="submission" date="2021-08" db="EMBL/GenBank/DDBJ databases">
        <title>The first chromosome-level gecko genome reveals the dynamic sex chromosomes of Neotropical dwarf geckos (Sphaerodactylidae: Sphaerodactylus).</title>
        <authorList>
            <person name="Pinto B.J."/>
            <person name="Keating S.E."/>
            <person name="Gamble T."/>
        </authorList>
    </citation>
    <scope>NUCLEOTIDE SEQUENCE</scope>
    <source>
        <strain evidence="1">TG3544</strain>
    </source>
</reference>
<name>A0ACB8E551_9SAUR</name>
<proteinExistence type="predicted"/>
<gene>
    <name evidence="1" type="ORF">K3G42_003361</name>
</gene>
<keyword evidence="2" id="KW-1185">Reference proteome</keyword>
<dbReference type="EMBL" id="CM037630">
    <property type="protein sequence ID" value="KAH7987305.1"/>
    <property type="molecule type" value="Genomic_DNA"/>
</dbReference>
<sequence length="199" mass="20594">MASSSSSSYAPEEPPFWPPAPHEWRWAAPLELSTHPAEAAAAASPAASPDSGSSGSLSPASGPLRGAARGRRGRLAGGPRQSASQREKLRMRRLAGALHTLRAFLPPALAPAGRPLTKLQTLRLASRYIAHLHRLLGPPPPPPPPAAPHHWPPTTTTPPAAAQPAPSPPPPPPALAAQGLPAELLAWLEGLLSPGEAHD</sequence>
<evidence type="ECO:0000313" key="1">
    <source>
        <dbReference type="EMBL" id="KAH7987305.1"/>
    </source>
</evidence>
<protein>
    <submittedName>
        <fullName evidence="1">Uncharacterized protein</fullName>
    </submittedName>
</protein>
<evidence type="ECO:0000313" key="2">
    <source>
        <dbReference type="Proteomes" id="UP000827872"/>
    </source>
</evidence>
<accession>A0ACB8E551</accession>